<keyword evidence="3" id="KW-1185">Reference proteome</keyword>
<evidence type="ECO:0000313" key="3">
    <source>
        <dbReference type="Proteomes" id="UP000324222"/>
    </source>
</evidence>
<evidence type="ECO:0008006" key="4">
    <source>
        <dbReference type="Google" id="ProtNLM"/>
    </source>
</evidence>
<organism evidence="2 3">
    <name type="scientific">Portunus trituberculatus</name>
    <name type="common">Swimming crab</name>
    <name type="synonym">Neptunus trituberculatus</name>
    <dbReference type="NCBI Taxonomy" id="210409"/>
    <lineage>
        <taxon>Eukaryota</taxon>
        <taxon>Metazoa</taxon>
        <taxon>Ecdysozoa</taxon>
        <taxon>Arthropoda</taxon>
        <taxon>Crustacea</taxon>
        <taxon>Multicrustacea</taxon>
        <taxon>Malacostraca</taxon>
        <taxon>Eumalacostraca</taxon>
        <taxon>Eucarida</taxon>
        <taxon>Decapoda</taxon>
        <taxon>Pleocyemata</taxon>
        <taxon>Brachyura</taxon>
        <taxon>Eubrachyura</taxon>
        <taxon>Portunoidea</taxon>
        <taxon>Portunidae</taxon>
        <taxon>Portuninae</taxon>
        <taxon>Portunus</taxon>
    </lineage>
</organism>
<reference evidence="2 3" key="1">
    <citation type="submission" date="2019-05" db="EMBL/GenBank/DDBJ databases">
        <title>Another draft genome of Portunus trituberculatus and its Hox gene families provides insights of decapod evolution.</title>
        <authorList>
            <person name="Jeong J.-H."/>
            <person name="Song I."/>
            <person name="Kim S."/>
            <person name="Choi T."/>
            <person name="Kim D."/>
            <person name="Ryu S."/>
            <person name="Kim W."/>
        </authorList>
    </citation>
    <scope>NUCLEOTIDE SEQUENCE [LARGE SCALE GENOMIC DNA]</scope>
    <source>
        <tissue evidence="2">Muscle</tissue>
    </source>
</reference>
<keyword evidence="1" id="KW-0732">Signal</keyword>
<name>A0A5B7G7F1_PORTR</name>
<comment type="caution">
    <text evidence="2">The sequence shown here is derived from an EMBL/GenBank/DDBJ whole genome shotgun (WGS) entry which is preliminary data.</text>
</comment>
<dbReference type="Proteomes" id="UP000324222">
    <property type="component" value="Unassembled WGS sequence"/>
</dbReference>
<sequence length="102" mass="11444">MAVLALAMFVIKRFVSFVSQERAARDADCRNTWCASDITHRQPISSTGPTTELPTLTTTTTTTVTATPLHRPRITTITYISNRTSCETLFYFCLNVCHVKSR</sequence>
<proteinExistence type="predicted"/>
<accession>A0A5B7G7F1</accession>
<evidence type="ECO:0000313" key="2">
    <source>
        <dbReference type="EMBL" id="MPC52444.1"/>
    </source>
</evidence>
<dbReference type="AlphaFoldDB" id="A0A5B7G7F1"/>
<evidence type="ECO:0000256" key="1">
    <source>
        <dbReference type="SAM" id="SignalP"/>
    </source>
</evidence>
<feature type="signal peptide" evidence="1">
    <location>
        <begin position="1"/>
        <end position="20"/>
    </location>
</feature>
<dbReference type="EMBL" id="VSRR010010889">
    <property type="protein sequence ID" value="MPC52444.1"/>
    <property type="molecule type" value="Genomic_DNA"/>
</dbReference>
<gene>
    <name evidence="2" type="ORF">E2C01_046313</name>
</gene>
<protein>
    <recommendedName>
        <fullName evidence="4">Secreted protein</fullName>
    </recommendedName>
</protein>
<feature type="chain" id="PRO_5023101995" description="Secreted protein" evidence="1">
    <location>
        <begin position="21"/>
        <end position="102"/>
    </location>
</feature>